<dbReference type="EMBL" id="JADEZV010000001">
    <property type="protein sequence ID" value="MBE9390672.1"/>
    <property type="molecule type" value="Genomic_DNA"/>
</dbReference>
<evidence type="ECO:0000256" key="8">
    <source>
        <dbReference type="ARBA" id="ARBA00022839"/>
    </source>
</evidence>
<dbReference type="GO" id="GO:0051607">
    <property type="term" value="P:defense response to virus"/>
    <property type="evidence" value="ECO:0007669"/>
    <property type="project" value="UniProtKB-KW"/>
</dbReference>
<dbReference type="GO" id="GO:0046872">
    <property type="term" value="F:metal ion binding"/>
    <property type="evidence" value="ECO:0007669"/>
    <property type="project" value="UniProtKB-KW"/>
</dbReference>
<gene>
    <name evidence="14" type="primary">cas4</name>
    <name evidence="14" type="ORF">ENO39_02175</name>
    <name evidence="15" type="ORF">IOK49_01040</name>
</gene>
<dbReference type="Proteomes" id="UP000886076">
    <property type="component" value="Unassembled WGS sequence"/>
</dbReference>
<reference evidence="15" key="2">
    <citation type="submission" date="2020-10" db="EMBL/GenBank/DDBJ databases">
        <title>Fervidococcus fontis strain 3639Fd - the first crenarchaeon capable of growth on lipids.</title>
        <authorList>
            <person name="Kochetkova T.V."/>
            <person name="Elcheninov A.G."/>
            <person name="Toschakov S.V."/>
            <person name="Kublanov I.V."/>
        </authorList>
    </citation>
    <scope>NUCLEOTIDE SEQUENCE</scope>
    <source>
        <strain evidence="15">3639Fd</strain>
    </source>
</reference>
<dbReference type="OMA" id="DWECRYC"/>
<keyword evidence="12 13" id="KW-0464">Manganese</keyword>
<evidence type="ECO:0000256" key="1">
    <source>
        <dbReference type="ARBA" id="ARBA00001936"/>
    </source>
</evidence>
<evidence type="ECO:0000313" key="15">
    <source>
        <dbReference type="EMBL" id="MBE9390672.1"/>
    </source>
</evidence>
<comment type="caution">
    <text evidence="14">The sequence shown here is derived from an EMBL/GenBank/DDBJ whole genome shotgun (WGS) entry which is preliminary data.</text>
</comment>
<name>A0A7C2ZQL7_9CREN</name>
<keyword evidence="11 13" id="KW-0051">Antiviral defense</keyword>
<evidence type="ECO:0000256" key="11">
    <source>
        <dbReference type="ARBA" id="ARBA00023118"/>
    </source>
</evidence>
<evidence type="ECO:0000256" key="3">
    <source>
        <dbReference type="ARBA" id="ARBA00012768"/>
    </source>
</evidence>
<dbReference type="GO" id="GO:0004527">
    <property type="term" value="F:exonuclease activity"/>
    <property type="evidence" value="ECO:0007669"/>
    <property type="project" value="UniProtKB-KW"/>
</dbReference>
<dbReference type="GeneID" id="12450416"/>
<dbReference type="PANTHER" id="PTHR36531">
    <property type="entry name" value="CRISPR-ASSOCIATED EXONUCLEASE CAS4"/>
    <property type="match status" value="1"/>
</dbReference>
<evidence type="ECO:0000256" key="6">
    <source>
        <dbReference type="ARBA" id="ARBA00022723"/>
    </source>
</evidence>
<keyword evidence="10 13" id="KW-0411">Iron-sulfur</keyword>
<dbReference type="AlphaFoldDB" id="A0A7C2ZQL7"/>
<comment type="cofactor">
    <cofactor evidence="13">
        <name>iron-sulfur cluster</name>
        <dbReference type="ChEBI" id="CHEBI:30408"/>
    </cofactor>
</comment>
<comment type="function">
    <text evidence="13">CRISPR (clustered regularly interspaced short palindromic repeat) is an adaptive immune system that provides protection against mobile genetic elements (viruses, transposable elements and conjugative plasmids). CRISPR clusters contain sequences complementary to antecedent mobile elements and target invading nucleic acids. CRISPR clusters are transcribed and processed into CRISPR RNA (crRNA).</text>
</comment>
<organism evidence="14">
    <name type="scientific">Fervidicoccus fontis</name>
    <dbReference type="NCBI Taxonomy" id="683846"/>
    <lineage>
        <taxon>Archaea</taxon>
        <taxon>Thermoproteota</taxon>
        <taxon>Thermoprotei</taxon>
        <taxon>Fervidicoccales</taxon>
        <taxon>Fervidicoccaceae</taxon>
        <taxon>Fervidicoccus</taxon>
    </lineage>
</organism>
<evidence type="ECO:0000256" key="10">
    <source>
        <dbReference type="ARBA" id="ARBA00023014"/>
    </source>
</evidence>
<comment type="similarity">
    <text evidence="2 13">Belongs to the CRISPR-associated exonuclease Cas4 family.</text>
</comment>
<protein>
    <recommendedName>
        <fullName evidence="4 13">CRISPR-associated exonuclease Cas4</fullName>
        <ecNumber evidence="3 13">3.1.12.1</ecNumber>
    </recommendedName>
</protein>
<dbReference type="Proteomes" id="UP000652307">
    <property type="component" value="Unassembled WGS sequence"/>
</dbReference>
<dbReference type="EC" id="3.1.12.1" evidence="3 13"/>
<evidence type="ECO:0000313" key="14">
    <source>
        <dbReference type="EMBL" id="HEW63852.1"/>
    </source>
</evidence>
<evidence type="ECO:0000256" key="5">
    <source>
        <dbReference type="ARBA" id="ARBA00022722"/>
    </source>
</evidence>
<sequence>MTENVPFDQLNFSNIVIKKVYEEKLKEFNDRLSEIKNPNIIYVSDLVYCPLKRLFRMQYPEISFIFEPQAIQGELIHKGLQLYLKDLGYEIEKEISEKIYINSEEFVLKGRMDAYKEGEEVIEIKTAKSSLGIPHDHHILQLKIYLSMTNISKGTLIYVSPDRIAEFPIKKDNLDLSKLVFDYLSKKYAPRWDWECKNCIFSKLCPYRLE</sequence>
<evidence type="ECO:0000256" key="13">
    <source>
        <dbReference type="RuleBase" id="RU365022"/>
    </source>
</evidence>
<keyword evidence="8 13" id="KW-0269">Exonuclease</keyword>
<evidence type="ECO:0000256" key="4">
    <source>
        <dbReference type="ARBA" id="ARBA00020049"/>
    </source>
</evidence>
<comment type="cofactor">
    <cofactor evidence="13">
        <name>Mg(2+)</name>
        <dbReference type="ChEBI" id="CHEBI:18420"/>
    </cofactor>
    <cofactor evidence="13">
        <name>Mn(2+)</name>
        <dbReference type="ChEBI" id="CHEBI:29035"/>
    </cofactor>
    <text evidence="13">Mg(2+) or Mn(2+) required for ssDNA cleavage activity.</text>
</comment>
<evidence type="ECO:0000256" key="12">
    <source>
        <dbReference type="ARBA" id="ARBA00023211"/>
    </source>
</evidence>
<keyword evidence="5 13" id="KW-0540">Nuclease</keyword>
<keyword evidence="9 13" id="KW-0408">Iron</keyword>
<evidence type="ECO:0000256" key="7">
    <source>
        <dbReference type="ARBA" id="ARBA00022801"/>
    </source>
</evidence>
<dbReference type="PANTHER" id="PTHR36531:SF2">
    <property type="entry name" value="CRISPR-ASSOCIATED EXONUCLEASE CAS4"/>
    <property type="match status" value="1"/>
</dbReference>
<dbReference type="GO" id="GO:0051536">
    <property type="term" value="F:iron-sulfur cluster binding"/>
    <property type="evidence" value="ECO:0007669"/>
    <property type="project" value="UniProtKB-KW"/>
</dbReference>
<dbReference type="InterPro" id="IPR013343">
    <property type="entry name" value="CRISPR-assoc_prot_Cas4"/>
</dbReference>
<evidence type="ECO:0000256" key="2">
    <source>
        <dbReference type="ARBA" id="ARBA00009189"/>
    </source>
</evidence>
<proteinExistence type="inferred from homology"/>
<reference evidence="14" key="1">
    <citation type="journal article" date="2020" name="mSystems">
        <title>Genome- and Community-Level Interaction Insights into Carbon Utilization and Element Cycling Functions of Hydrothermarchaeota in Hydrothermal Sediment.</title>
        <authorList>
            <person name="Zhou Z."/>
            <person name="Liu Y."/>
            <person name="Xu W."/>
            <person name="Pan J."/>
            <person name="Luo Z.H."/>
            <person name="Li M."/>
        </authorList>
    </citation>
    <scope>NUCLEOTIDE SEQUENCE [LARGE SCALE GENOMIC DNA]</scope>
    <source>
        <strain evidence="14">SpSt-1261</strain>
    </source>
</reference>
<comment type="cofactor">
    <cofactor evidence="1">
        <name>Mn(2+)</name>
        <dbReference type="ChEBI" id="CHEBI:29035"/>
    </cofactor>
</comment>
<dbReference type="Gene3D" id="3.90.320.10">
    <property type="match status" value="1"/>
</dbReference>
<accession>A0A7C2ZQL7</accession>
<dbReference type="RefSeq" id="WP_014558444.1">
    <property type="nucleotide sequence ID" value="NZ_DSFH01000036.1"/>
</dbReference>
<dbReference type="InterPro" id="IPR051827">
    <property type="entry name" value="Cas4_exonuclease"/>
</dbReference>
<dbReference type="NCBIfam" id="TIGR00372">
    <property type="entry name" value="cas4"/>
    <property type="match status" value="1"/>
</dbReference>
<dbReference type="EMBL" id="DSFH01000036">
    <property type="protein sequence ID" value="HEW63852.1"/>
    <property type="molecule type" value="Genomic_DNA"/>
</dbReference>
<keyword evidence="7 13" id="KW-0378">Hydrolase</keyword>
<evidence type="ECO:0000256" key="9">
    <source>
        <dbReference type="ARBA" id="ARBA00023004"/>
    </source>
</evidence>
<dbReference type="InterPro" id="IPR011604">
    <property type="entry name" value="PDDEXK-like_dom_sf"/>
</dbReference>
<keyword evidence="6 13" id="KW-0479">Metal-binding</keyword>